<dbReference type="CDD" id="cd06553">
    <property type="entry name" value="ASCH_Ef3133_like"/>
    <property type="match status" value="1"/>
</dbReference>
<organism evidence="2 3">
    <name type="scientific">Liquorilactobacillus oeni DSM 19972</name>
    <dbReference type="NCBI Taxonomy" id="1423777"/>
    <lineage>
        <taxon>Bacteria</taxon>
        <taxon>Bacillati</taxon>
        <taxon>Bacillota</taxon>
        <taxon>Bacilli</taxon>
        <taxon>Lactobacillales</taxon>
        <taxon>Lactobacillaceae</taxon>
        <taxon>Liquorilactobacillus</taxon>
    </lineage>
</organism>
<dbReference type="RefSeq" id="WP_057896519.1">
    <property type="nucleotide sequence ID" value="NZ_AZEH01000039.1"/>
</dbReference>
<dbReference type="PANTHER" id="PTHR39203:SF1">
    <property type="entry name" value="CYTOPLASMIC PROTEIN"/>
    <property type="match status" value="1"/>
</dbReference>
<reference evidence="2 3" key="1">
    <citation type="journal article" date="2015" name="Genome Announc.">
        <title>Expanding the biotechnology potential of lactobacilli through comparative genomics of 213 strains and associated genera.</title>
        <authorList>
            <person name="Sun Z."/>
            <person name="Harris H.M."/>
            <person name="McCann A."/>
            <person name="Guo C."/>
            <person name="Argimon S."/>
            <person name="Zhang W."/>
            <person name="Yang X."/>
            <person name="Jeffery I.B."/>
            <person name="Cooney J.C."/>
            <person name="Kagawa T.F."/>
            <person name="Liu W."/>
            <person name="Song Y."/>
            <person name="Salvetti E."/>
            <person name="Wrobel A."/>
            <person name="Rasinkangas P."/>
            <person name="Parkhill J."/>
            <person name="Rea M.C."/>
            <person name="O'Sullivan O."/>
            <person name="Ritari J."/>
            <person name="Douillard F.P."/>
            <person name="Paul Ross R."/>
            <person name="Yang R."/>
            <person name="Briner A.E."/>
            <person name="Felis G.E."/>
            <person name="de Vos W.M."/>
            <person name="Barrangou R."/>
            <person name="Klaenhammer T.R."/>
            <person name="Caufield P.W."/>
            <person name="Cui Y."/>
            <person name="Zhang H."/>
            <person name="O'Toole P.W."/>
        </authorList>
    </citation>
    <scope>NUCLEOTIDE SEQUENCE [LARGE SCALE GENOMIC DNA]</scope>
    <source>
        <strain evidence="2 3">DSM 19972</strain>
    </source>
</reference>
<dbReference type="Proteomes" id="UP000051686">
    <property type="component" value="Unassembled WGS sequence"/>
</dbReference>
<evidence type="ECO:0000313" key="2">
    <source>
        <dbReference type="EMBL" id="KRL04559.1"/>
    </source>
</evidence>
<dbReference type="Gene3D" id="3.10.400.10">
    <property type="entry name" value="Sulfate adenylyltransferase"/>
    <property type="match status" value="1"/>
</dbReference>
<dbReference type="SUPFAM" id="SSF88697">
    <property type="entry name" value="PUA domain-like"/>
    <property type="match status" value="1"/>
</dbReference>
<feature type="domain" description="ASCH" evidence="1">
    <location>
        <begin position="25"/>
        <end position="147"/>
    </location>
</feature>
<dbReference type="EMBL" id="AZEH01000039">
    <property type="protein sequence ID" value="KRL04559.1"/>
    <property type="molecule type" value="Genomic_DNA"/>
</dbReference>
<keyword evidence="3" id="KW-1185">Reference proteome</keyword>
<proteinExistence type="predicted"/>
<dbReference type="InterPro" id="IPR015947">
    <property type="entry name" value="PUA-like_sf"/>
</dbReference>
<evidence type="ECO:0000313" key="3">
    <source>
        <dbReference type="Proteomes" id="UP000051686"/>
    </source>
</evidence>
<sequence>MKKIENYWKHFKDSNGISATHYSAYAFGWPAKMQDELAALVVKEIKTATTSALALYEPDEEKPFVGEYNIILDGKENPVCITQTKIVEAIPFNLISQEHAYHEGEGDRSYQFWRKAHEDFFGQEFEKAKKSFKEDTLCLCEVFQVVYK</sequence>
<dbReference type="InterPro" id="IPR009326">
    <property type="entry name" value="DUF984"/>
</dbReference>
<dbReference type="PIRSF" id="PIRSF021320">
    <property type="entry name" value="DUF984"/>
    <property type="match status" value="1"/>
</dbReference>
<dbReference type="SMART" id="SM01022">
    <property type="entry name" value="ASCH"/>
    <property type="match status" value="1"/>
</dbReference>
<comment type="caution">
    <text evidence="2">The sequence shown here is derived from an EMBL/GenBank/DDBJ whole genome shotgun (WGS) entry which is preliminary data.</text>
</comment>
<accession>A0A0R1M8T3</accession>
<dbReference type="Pfam" id="PF04266">
    <property type="entry name" value="ASCH"/>
    <property type="match status" value="1"/>
</dbReference>
<dbReference type="PANTHER" id="PTHR39203">
    <property type="entry name" value="CYTOPLASMIC PROTEIN-RELATED"/>
    <property type="match status" value="1"/>
</dbReference>
<dbReference type="AlphaFoldDB" id="A0A0R1M8T3"/>
<evidence type="ECO:0000259" key="1">
    <source>
        <dbReference type="SMART" id="SM01022"/>
    </source>
</evidence>
<dbReference type="STRING" id="1423777.FD46_GL001690"/>
<dbReference type="PATRIC" id="fig|1423777.3.peg.1741"/>
<protein>
    <recommendedName>
        <fullName evidence="1">ASCH domain-containing protein</fullName>
    </recommendedName>
</protein>
<gene>
    <name evidence="2" type="ORF">FD46_GL001690</name>
</gene>
<dbReference type="InterPro" id="IPR007374">
    <property type="entry name" value="ASCH_domain"/>
</dbReference>
<name>A0A0R1M8T3_9LACO</name>
<dbReference type="OrthoDB" id="9807542at2"/>